<name>A0ABD6EXU7_9BILA</name>
<evidence type="ECO:0000313" key="3">
    <source>
        <dbReference type="Proteomes" id="UP001608902"/>
    </source>
</evidence>
<accession>A0ABD6EXU7</accession>
<keyword evidence="1" id="KW-1133">Transmembrane helix</keyword>
<keyword evidence="3" id="KW-1185">Reference proteome</keyword>
<comment type="caution">
    <text evidence="2">The sequence shown here is derived from an EMBL/GenBank/DDBJ whole genome shotgun (WGS) entry which is preliminary data.</text>
</comment>
<dbReference type="EMBL" id="JBGFUD010008121">
    <property type="protein sequence ID" value="MFH4981898.1"/>
    <property type="molecule type" value="Genomic_DNA"/>
</dbReference>
<keyword evidence="1" id="KW-0472">Membrane</keyword>
<proteinExistence type="predicted"/>
<evidence type="ECO:0000256" key="1">
    <source>
        <dbReference type="SAM" id="Phobius"/>
    </source>
</evidence>
<reference evidence="2 3" key="1">
    <citation type="submission" date="2024-08" db="EMBL/GenBank/DDBJ databases">
        <title>Gnathostoma spinigerum genome.</title>
        <authorList>
            <person name="Gonzalez-Bertolin B."/>
            <person name="Monzon S."/>
            <person name="Zaballos A."/>
            <person name="Jimenez P."/>
            <person name="Dekumyoy P."/>
            <person name="Varona S."/>
            <person name="Cuesta I."/>
            <person name="Sumanam S."/>
            <person name="Adisakwattana P."/>
            <person name="Gasser R.B."/>
            <person name="Hernandez-Gonzalez A."/>
            <person name="Young N.D."/>
            <person name="Perteguer M.J."/>
        </authorList>
    </citation>
    <scope>NUCLEOTIDE SEQUENCE [LARGE SCALE GENOMIC DNA]</scope>
    <source>
        <strain evidence="2">AL3</strain>
        <tissue evidence="2">Liver</tissue>
    </source>
</reference>
<feature type="transmembrane region" description="Helical" evidence="1">
    <location>
        <begin position="6"/>
        <end position="26"/>
    </location>
</feature>
<dbReference type="Proteomes" id="UP001608902">
    <property type="component" value="Unassembled WGS sequence"/>
</dbReference>
<sequence>MIYDWTSLIPLIVIGITIFSGVLIAIHRRIVLILDNAFIQNGQLSYPEVGATVSKQKGFGPRYLEITKAQLSNV</sequence>
<evidence type="ECO:0000313" key="2">
    <source>
        <dbReference type="EMBL" id="MFH4981898.1"/>
    </source>
</evidence>
<dbReference type="AlphaFoldDB" id="A0ABD6EXU7"/>
<keyword evidence="1" id="KW-0812">Transmembrane</keyword>
<gene>
    <name evidence="2" type="ORF">AB6A40_008607</name>
</gene>
<protein>
    <submittedName>
        <fullName evidence="2">Uncharacterized protein</fullName>
    </submittedName>
</protein>
<organism evidence="2 3">
    <name type="scientific">Gnathostoma spinigerum</name>
    <dbReference type="NCBI Taxonomy" id="75299"/>
    <lineage>
        <taxon>Eukaryota</taxon>
        <taxon>Metazoa</taxon>
        <taxon>Ecdysozoa</taxon>
        <taxon>Nematoda</taxon>
        <taxon>Chromadorea</taxon>
        <taxon>Rhabditida</taxon>
        <taxon>Spirurina</taxon>
        <taxon>Gnathostomatomorpha</taxon>
        <taxon>Gnathostomatoidea</taxon>
        <taxon>Gnathostomatidae</taxon>
        <taxon>Gnathostoma</taxon>
    </lineage>
</organism>